<dbReference type="SUPFAM" id="SSF52047">
    <property type="entry name" value="RNI-like"/>
    <property type="match status" value="1"/>
</dbReference>
<dbReference type="STRING" id="36166.T1H2G5"/>
<dbReference type="EnsemblMetazoa" id="MESCA010410-RA">
    <property type="protein sequence ID" value="MESCA010410-PA"/>
    <property type="gene ID" value="MESCA010410"/>
</dbReference>
<dbReference type="HOGENOM" id="CLU_1405726_0_0_1"/>
<dbReference type="PANTHER" id="PTHR20933">
    <property type="entry name" value="F-BOX ONLY PROTEIN 33"/>
    <property type="match status" value="1"/>
</dbReference>
<proteinExistence type="predicted"/>
<accession>T1H2G5</accession>
<name>T1H2G5_MEGSC</name>
<dbReference type="PANTHER" id="PTHR20933:SF3">
    <property type="entry name" value="F-BOX ONLY PROTEIN 33"/>
    <property type="match status" value="1"/>
</dbReference>
<organism evidence="1 2">
    <name type="scientific">Megaselia scalaris</name>
    <name type="common">Humpbacked fly</name>
    <name type="synonym">Phora scalaris</name>
    <dbReference type="NCBI Taxonomy" id="36166"/>
    <lineage>
        <taxon>Eukaryota</taxon>
        <taxon>Metazoa</taxon>
        <taxon>Ecdysozoa</taxon>
        <taxon>Arthropoda</taxon>
        <taxon>Hexapoda</taxon>
        <taxon>Insecta</taxon>
        <taxon>Pterygota</taxon>
        <taxon>Neoptera</taxon>
        <taxon>Endopterygota</taxon>
        <taxon>Diptera</taxon>
        <taxon>Brachycera</taxon>
        <taxon>Muscomorpha</taxon>
        <taxon>Platypezoidea</taxon>
        <taxon>Phoridae</taxon>
        <taxon>Megaseliini</taxon>
        <taxon>Megaselia</taxon>
    </lineage>
</organism>
<protein>
    <recommendedName>
        <fullName evidence="3">F-box/LRR-repeat protein</fullName>
    </recommendedName>
</protein>
<reference evidence="2" key="1">
    <citation type="submission" date="2013-02" db="EMBL/GenBank/DDBJ databases">
        <authorList>
            <person name="Hughes D."/>
        </authorList>
    </citation>
    <scope>NUCLEOTIDE SEQUENCE</scope>
    <source>
        <strain>Durham</strain>
        <strain evidence="2">NC isolate 2 -- Noor lab</strain>
    </source>
</reference>
<dbReference type="EMBL" id="CAQQ02382107">
    <property type="status" value="NOT_ANNOTATED_CDS"/>
    <property type="molecule type" value="Genomic_DNA"/>
</dbReference>
<dbReference type="GO" id="GO:0031398">
    <property type="term" value="P:positive regulation of protein ubiquitination"/>
    <property type="evidence" value="ECO:0007669"/>
    <property type="project" value="TreeGrafter"/>
</dbReference>
<keyword evidence="2" id="KW-1185">Reference proteome</keyword>
<dbReference type="Gene3D" id="3.80.10.10">
    <property type="entry name" value="Ribonuclease Inhibitor"/>
    <property type="match status" value="1"/>
</dbReference>
<dbReference type="Proteomes" id="UP000015102">
    <property type="component" value="Unassembled WGS sequence"/>
</dbReference>
<evidence type="ECO:0000313" key="2">
    <source>
        <dbReference type="Proteomes" id="UP000015102"/>
    </source>
</evidence>
<evidence type="ECO:0000313" key="1">
    <source>
        <dbReference type="EnsemblMetazoa" id="MESCA010410-PA"/>
    </source>
</evidence>
<dbReference type="AlphaFoldDB" id="T1H2G5"/>
<dbReference type="InterPro" id="IPR032675">
    <property type="entry name" value="LRR_dom_sf"/>
</dbReference>
<sequence>GFKTNSVGLAPPGGTFSDQDYVDVEKAFVDPLKLFLSRKRPSVKVLDLGAIEALTYHGTDFLKLLNRPQDLQEITLASIKFDPSHYPILAVEHVFFEKCTSLQVLSLDYDTLNEDILKTIQILPLKTFMICVHGLDLSHSGISETAWTEFSNHFKTIKLVLTLIYAYEAVEILQMNLLRRNMPITHLGSFSVNS</sequence>
<reference evidence="1" key="2">
    <citation type="submission" date="2015-06" db="UniProtKB">
        <authorList>
            <consortium name="EnsemblMetazoa"/>
        </authorList>
    </citation>
    <scope>IDENTIFICATION</scope>
</reference>
<evidence type="ECO:0008006" key="3">
    <source>
        <dbReference type="Google" id="ProtNLM"/>
    </source>
</evidence>